<dbReference type="SMART" id="SM00849">
    <property type="entry name" value="Lactamase_B"/>
    <property type="match status" value="1"/>
</dbReference>
<dbReference type="PANTHER" id="PTHR46233">
    <property type="entry name" value="HYDROXYACYLGLUTATHIONE HYDROLASE GLOC"/>
    <property type="match status" value="1"/>
</dbReference>
<evidence type="ECO:0000313" key="8">
    <source>
        <dbReference type="Proteomes" id="UP001642484"/>
    </source>
</evidence>
<sequence>MRLARSMRAPCLALLSPALAASVLDCGALRVHQLQLGNMQNYQYVLDNGEVAITVDAAWDIGKIRRYIEKMDLRLIGGLYTHGHFDHIGGAFPGSSGPPVQGAAQLQDLPLYLGTNDIEAATLQTKLDASRWHPLKEGDTLPLLGDRVQIWVLDTPGHTLGGVTFWVQGDLEDACGEGLLLTGDTLFLTNVGRTDLPGGDMRTLERSLARLSGAADRAQILPGHSYDAPPKRQDLAVVRKTNAAMKAAVARYSSGLSPLPWLRSKDEL</sequence>
<proteinExistence type="predicted"/>
<dbReference type="InterPro" id="IPR036866">
    <property type="entry name" value="RibonucZ/Hydroxyglut_hydro"/>
</dbReference>
<comment type="caution">
    <text evidence="7">The sequence shown here is derived from an EMBL/GenBank/DDBJ whole genome shotgun (WGS) entry which is preliminary data.</text>
</comment>
<evidence type="ECO:0000259" key="6">
    <source>
        <dbReference type="SMART" id="SM00849"/>
    </source>
</evidence>
<protein>
    <recommendedName>
        <fullName evidence="6">Metallo-beta-lactamase domain-containing protein</fullName>
    </recommendedName>
</protein>
<keyword evidence="5" id="KW-0732">Signal</keyword>
<evidence type="ECO:0000256" key="1">
    <source>
        <dbReference type="ARBA" id="ARBA00001947"/>
    </source>
</evidence>
<organism evidence="7 8">
    <name type="scientific">Durusdinium trenchii</name>
    <dbReference type="NCBI Taxonomy" id="1381693"/>
    <lineage>
        <taxon>Eukaryota</taxon>
        <taxon>Sar</taxon>
        <taxon>Alveolata</taxon>
        <taxon>Dinophyceae</taxon>
        <taxon>Suessiales</taxon>
        <taxon>Symbiodiniaceae</taxon>
        <taxon>Durusdinium</taxon>
    </lineage>
</organism>
<accession>A0ABP0HBS6</accession>
<evidence type="ECO:0000256" key="4">
    <source>
        <dbReference type="ARBA" id="ARBA00022833"/>
    </source>
</evidence>
<dbReference type="InterPro" id="IPR051453">
    <property type="entry name" value="MBL_Glyoxalase_II"/>
</dbReference>
<keyword evidence="2" id="KW-0479">Metal-binding</keyword>
<comment type="cofactor">
    <cofactor evidence="1">
        <name>Zn(2+)</name>
        <dbReference type="ChEBI" id="CHEBI:29105"/>
    </cofactor>
</comment>
<keyword evidence="8" id="KW-1185">Reference proteome</keyword>
<reference evidence="7 8" key="1">
    <citation type="submission" date="2024-02" db="EMBL/GenBank/DDBJ databases">
        <authorList>
            <person name="Chen Y."/>
            <person name="Shah S."/>
            <person name="Dougan E. K."/>
            <person name="Thang M."/>
            <person name="Chan C."/>
        </authorList>
    </citation>
    <scope>NUCLEOTIDE SEQUENCE [LARGE SCALE GENOMIC DNA]</scope>
</reference>
<dbReference type="InterPro" id="IPR001279">
    <property type="entry name" value="Metallo-B-lactamas"/>
</dbReference>
<evidence type="ECO:0000256" key="2">
    <source>
        <dbReference type="ARBA" id="ARBA00022723"/>
    </source>
</evidence>
<feature type="domain" description="Metallo-beta-lactamase" evidence="6">
    <location>
        <begin position="40"/>
        <end position="224"/>
    </location>
</feature>
<keyword evidence="3" id="KW-0378">Hydrolase</keyword>
<evidence type="ECO:0000256" key="3">
    <source>
        <dbReference type="ARBA" id="ARBA00022801"/>
    </source>
</evidence>
<feature type="chain" id="PRO_5046653929" description="Metallo-beta-lactamase domain-containing protein" evidence="5">
    <location>
        <begin position="21"/>
        <end position="268"/>
    </location>
</feature>
<dbReference type="SUPFAM" id="SSF56281">
    <property type="entry name" value="Metallo-hydrolase/oxidoreductase"/>
    <property type="match status" value="1"/>
</dbReference>
<dbReference type="PANTHER" id="PTHR46233:SF3">
    <property type="entry name" value="HYDROXYACYLGLUTATHIONE HYDROLASE GLOC"/>
    <property type="match status" value="1"/>
</dbReference>
<dbReference type="Pfam" id="PF00753">
    <property type="entry name" value="Lactamase_B"/>
    <property type="match status" value="1"/>
</dbReference>
<dbReference type="EMBL" id="CAXAMN010000314">
    <property type="protein sequence ID" value="CAK8987671.1"/>
    <property type="molecule type" value="Genomic_DNA"/>
</dbReference>
<feature type="signal peptide" evidence="5">
    <location>
        <begin position="1"/>
        <end position="20"/>
    </location>
</feature>
<keyword evidence="4" id="KW-0862">Zinc</keyword>
<gene>
    <name evidence="7" type="ORF">CCMP2556_LOCUS959</name>
</gene>
<evidence type="ECO:0000313" key="7">
    <source>
        <dbReference type="EMBL" id="CAK8987671.1"/>
    </source>
</evidence>
<name>A0ABP0HBS6_9DINO</name>
<evidence type="ECO:0000256" key="5">
    <source>
        <dbReference type="SAM" id="SignalP"/>
    </source>
</evidence>
<dbReference type="Proteomes" id="UP001642484">
    <property type="component" value="Unassembled WGS sequence"/>
</dbReference>
<dbReference type="Gene3D" id="3.60.15.10">
    <property type="entry name" value="Ribonuclease Z/Hydroxyacylglutathione hydrolase-like"/>
    <property type="match status" value="1"/>
</dbReference>